<feature type="transmembrane region" description="Helical" evidence="1">
    <location>
        <begin position="394"/>
        <end position="418"/>
    </location>
</feature>
<proteinExistence type="predicted"/>
<keyword evidence="1" id="KW-1133">Transmembrane helix</keyword>
<comment type="caution">
    <text evidence="2">The sequence shown here is derived from an EMBL/GenBank/DDBJ whole genome shotgun (WGS) entry which is preliminary data.</text>
</comment>
<evidence type="ECO:0000256" key="1">
    <source>
        <dbReference type="SAM" id="Phobius"/>
    </source>
</evidence>
<sequence>MTIRDVVIDMVEKVQPPVHDGCCIYRVPSIIRKVNEDAYTPKLVSIGPFHHNLPCLQNMQRHKLSYCKAFLQRTKANSDQLIQYIEDLEPHFRGYYSHTLQFSWEELVKIIFVDSCFIFELFWKDESDDRKSPEDKAFIFNNMVRETIALDLLLLENQLPFFVLEHLYDMCFHTTSMDSSFVELTFCYFSYYHEVPLDKIRDFVSENKISHFTDLLRNFYLPHPSKERPSRDRDYVNHLPSATELLEGGVEFKVTTEENKCLLDLTFSGKVLEMPQFVVDDRTELVFRNIMALEQFHYSEESYITDYVIVMDLLINTNKDVDTLIRNGVMVNYLGDSDSVANLLNGLCKNILQANFNSYYFELCKNLNDFHRNPCNKLKSTLRRDYCKGPWQTAASIAAIILLILSVIQTICSILQVVQQ</sequence>
<dbReference type="PANTHER" id="PTHR31170">
    <property type="entry name" value="BNAC04G53230D PROTEIN"/>
    <property type="match status" value="1"/>
</dbReference>
<keyword evidence="1" id="KW-0812">Transmembrane</keyword>
<gene>
    <name evidence="2" type="ORF">VNO78_21816</name>
</gene>
<keyword evidence="1" id="KW-0472">Membrane</keyword>
<protein>
    <submittedName>
        <fullName evidence="2">Uncharacterized protein</fullName>
    </submittedName>
</protein>
<evidence type="ECO:0000313" key="3">
    <source>
        <dbReference type="Proteomes" id="UP001386955"/>
    </source>
</evidence>
<accession>A0AAN9SC84</accession>
<dbReference type="Proteomes" id="UP001386955">
    <property type="component" value="Unassembled WGS sequence"/>
</dbReference>
<evidence type="ECO:0000313" key="2">
    <source>
        <dbReference type="EMBL" id="KAK7393266.1"/>
    </source>
</evidence>
<dbReference type="PANTHER" id="PTHR31170:SF23">
    <property type="match status" value="1"/>
</dbReference>
<dbReference type="Pfam" id="PF03140">
    <property type="entry name" value="DUF247"/>
    <property type="match status" value="1"/>
</dbReference>
<dbReference type="EMBL" id="JAYMYS010000005">
    <property type="protein sequence ID" value="KAK7393266.1"/>
    <property type="molecule type" value="Genomic_DNA"/>
</dbReference>
<reference evidence="2 3" key="1">
    <citation type="submission" date="2024-01" db="EMBL/GenBank/DDBJ databases">
        <title>The genomes of 5 underutilized Papilionoideae crops provide insights into root nodulation and disease resistanc.</title>
        <authorList>
            <person name="Jiang F."/>
        </authorList>
    </citation>
    <scope>NUCLEOTIDE SEQUENCE [LARGE SCALE GENOMIC DNA]</scope>
    <source>
        <strain evidence="2">DUOXIRENSHENG_FW03</strain>
        <tissue evidence="2">Leaves</tissue>
    </source>
</reference>
<dbReference type="AlphaFoldDB" id="A0AAN9SC84"/>
<keyword evidence="3" id="KW-1185">Reference proteome</keyword>
<organism evidence="2 3">
    <name type="scientific">Psophocarpus tetragonolobus</name>
    <name type="common">Winged bean</name>
    <name type="synonym">Dolichos tetragonolobus</name>
    <dbReference type="NCBI Taxonomy" id="3891"/>
    <lineage>
        <taxon>Eukaryota</taxon>
        <taxon>Viridiplantae</taxon>
        <taxon>Streptophyta</taxon>
        <taxon>Embryophyta</taxon>
        <taxon>Tracheophyta</taxon>
        <taxon>Spermatophyta</taxon>
        <taxon>Magnoliopsida</taxon>
        <taxon>eudicotyledons</taxon>
        <taxon>Gunneridae</taxon>
        <taxon>Pentapetalae</taxon>
        <taxon>rosids</taxon>
        <taxon>fabids</taxon>
        <taxon>Fabales</taxon>
        <taxon>Fabaceae</taxon>
        <taxon>Papilionoideae</taxon>
        <taxon>50 kb inversion clade</taxon>
        <taxon>NPAAA clade</taxon>
        <taxon>indigoferoid/millettioid clade</taxon>
        <taxon>Phaseoleae</taxon>
        <taxon>Psophocarpus</taxon>
    </lineage>
</organism>
<dbReference type="InterPro" id="IPR004158">
    <property type="entry name" value="DUF247_pln"/>
</dbReference>
<name>A0AAN9SC84_PSOTE</name>